<organism evidence="2 3">
    <name type="scientific">Glutamicibacter arilaitensis</name>
    <dbReference type="NCBI Taxonomy" id="256701"/>
    <lineage>
        <taxon>Bacteria</taxon>
        <taxon>Bacillati</taxon>
        <taxon>Actinomycetota</taxon>
        <taxon>Actinomycetes</taxon>
        <taxon>Micrococcales</taxon>
        <taxon>Micrococcaceae</taxon>
        <taxon>Glutamicibacter</taxon>
    </lineage>
</organism>
<evidence type="ECO:0000256" key="1">
    <source>
        <dbReference type="SAM" id="MobiDB-lite"/>
    </source>
</evidence>
<protein>
    <submittedName>
        <fullName evidence="2">Uncharacterized protein</fullName>
    </submittedName>
</protein>
<dbReference type="EMBL" id="PNQX01000001">
    <property type="protein sequence ID" value="PMQ21374.1"/>
    <property type="molecule type" value="Genomic_DNA"/>
</dbReference>
<comment type="caution">
    <text evidence="2">The sequence shown here is derived from an EMBL/GenBank/DDBJ whole genome shotgun (WGS) entry which is preliminary data.</text>
</comment>
<accession>A0A2N7S5F9</accession>
<proteinExistence type="predicted"/>
<feature type="compositionally biased region" description="Acidic residues" evidence="1">
    <location>
        <begin position="79"/>
        <end position="97"/>
    </location>
</feature>
<reference evidence="2 3" key="1">
    <citation type="journal article" date="2017" name="Elife">
        <title>Extensive horizontal gene transfer in cheese-associated bacteria.</title>
        <authorList>
            <person name="Bonham K.S."/>
            <person name="Wolfe B.E."/>
            <person name="Dutton R.J."/>
        </authorList>
    </citation>
    <scope>NUCLEOTIDE SEQUENCE [LARGE SCALE GENOMIC DNA]</scope>
    <source>
        <strain evidence="2 3">JB182</strain>
    </source>
</reference>
<dbReference type="AlphaFoldDB" id="A0A2N7S5F9"/>
<gene>
    <name evidence="2" type="ORF">CIK84_07430</name>
</gene>
<evidence type="ECO:0000313" key="3">
    <source>
        <dbReference type="Proteomes" id="UP000235739"/>
    </source>
</evidence>
<name>A0A2N7S5F9_9MICC</name>
<feature type="region of interest" description="Disordered" evidence="1">
    <location>
        <begin position="77"/>
        <end position="97"/>
    </location>
</feature>
<dbReference type="Proteomes" id="UP000235739">
    <property type="component" value="Unassembled WGS sequence"/>
</dbReference>
<sequence length="97" mass="10819">MAEKLNFTVEYSGNTENVTAIYADLVKYDILRARHNFPKREESDFLFMALVAFAALIRVGKVAQGTKVEDFLNSLEGITPEDDAEEAEADFQPDGAE</sequence>
<dbReference type="RefSeq" id="WP_102597964.1">
    <property type="nucleotide sequence ID" value="NZ_PNQX01000001.1"/>
</dbReference>
<evidence type="ECO:0000313" key="2">
    <source>
        <dbReference type="EMBL" id="PMQ21374.1"/>
    </source>
</evidence>